<organism evidence="1 2">
    <name type="scientific">Rosa chinensis</name>
    <name type="common">China rose</name>
    <dbReference type="NCBI Taxonomy" id="74649"/>
    <lineage>
        <taxon>Eukaryota</taxon>
        <taxon>Viridiplantae</taxon>
        <taxon>Streptophyta</taxon>
        <taxon>Embryophyta</taxon>
        <taxon>Tracheophyta</taxon>
        <taxon>Spermatophyta</taxon>
        <taxon>Magnoliopsida</taxon>
        <taxon>eudicotyledons</taxon>
        <taxon>Gunneridae</taxon>
        <taxon>Pentapetalae</taxon>
        <taxon>rosids</taxon>
        <taxon>fabids</taxon>
        <taxon>Rosales</taxon>
        <taxon>Rosaceae</taxon>
        <taxon>Rosoideae</taxon>
        <taxon>Rosoideae incertae sedis</taxon>
        <taxon>Rosa</taxon>
    </lineage>
</organism>
<reference evidence="1 2" key="1">
    <citation type="journal article" date="2018" name="Nat. Genet.">
        <title>The Rosa genome provides new insights in the design of modern roses.</title>
        <authorList>
            <person name="Bendahmane M."/>
        </authorList>
    </citation>
    <scope>NUCLEOTIDE SEQUENCE [LARGE SCALE GENOMIC DNA]</scope>
    <source>
        <strain evidence="2">cv. Old Blush</strain>
    </source>
</reference>
<keyword evidence="2" id="KW-1185">Reference proteome</keyword>
<comment type="caution">
    <text evidence="1">The sequence shown here is derived from an EMBL/GenBank/DDBJ whole genome shotgun (WGS) entry which is preliminary data.</text>
</comment>
<dbReference type="Proteomes" id="UP000238479">
    <property type="component" value="Chromosome 5"/>
</dbReference>
<gene>
    <name evidence="1" type="ORF">RchiOBHm_Chr5g0078831</name>
</gene>
<name>A0A2P6QMB2_ROSCH</name>
<dbReference type="Gramene" id="PRQ35332">
    <property type="protein sequence ID" value="PRQ35332"/>
    <property type="gene ID" value="RchiOBHm_Chr5g0078831"/>
</dbReference>
<sequence length="76" mass="8565">MFIPSFPLQTPPQTQYHFSLSLPPVTTGHHNQTTPFRCLTKFQSLKDYAQNKRLLLDTALRITKPTPTATPKQGIG</sequence>
<protein>
    <submittedName>
        <fullName evidence="1">Uncharacterized protein</fullName>
    </submittedName>
</protein>
<evidence type="ECO:0000313" key="2">
    <source>
        <dbReference type="Proteomes" id="UP000238479"/>
    </source>
</evidence>
<proteinExistence type="predicted"/>
<evidence type="ECO:0000313" key="1">
    <source>
        <dbReference type="EMBL" id="PRQ35332.1"/>
    </source>
</evidence>
<accession>A0A2P6QMB2</accession>
<dbReference type="EMBL" id="PDCK01000043">
    <property type="protein sequence ID" value="PRQ35332.1"/>
    <property type="molecule type" value="Genomic_DNA"/>
</dbReference>
<dbReference type="AlphaFoldDB" id="A0A2P6QMB2"/>